<accession>A0ABP4X187</accession>
<organism evidence="1 2">
    <name type="scientific">Agromyces humatus</name>
    <dbReference type="NCBI Taxonomy" id="279573"/>
    <lineage>
        <taxon>Bacteria</taxon>
        <taxon>Bacillati</taxon>
        <taxon>Actinomycetota</taxon>
        <taxon>Actinomycetes</taxon>
        <taxon>Micrococcales</taxon>
        <taxon>Microbacteriaceae</taxon>
        <taxon>Agromyces</taxon>
    </lineage>
</organism>
<evidence type="ECO:0000313" key="1">
    <source>
        <dbReference type="EMBL" id="GAA1767900.1"/>
    </source>
</evidence>
<gene>
    <name evidence="1" type="ORF">GCM10009747_30830</name>
</gene>
<sequence>MPIPNVAAALGTRRGIRTDGRELDTGDLRGVRHDSVREVNEWYSFIMQK</sequence>
<protein>
    <submittedName>
        <fullName evidence="1">Uncharacterized protein</fullName>
    </submittedName>
</protein>
<keyword evidence="2" id="KW-1185">Reference proteome</keyword>
<reference evidence="2" key="1">
    <citation type="journal article" date="2019" name="Int. J. Syst. Evol. Microbiol.">
        <title>The Global Catalogue of Microorganisms (GCM) 10K type strain sequencing project: providing services to taxonomists for standard genome sequencing and annotation.</title>
        <authorList>
            <consortium name="The Broad Institute Genomics Platform"/>
            <consortium name="The Broad Institute Genome Sequencing Center for Infectious Disease"/>
            <person name="Wu L."/>
            <person name="Ma J."/>
        </authorList>
    </citation>
    <scope>NUCLEOTIDE SEQUENCE [LARGE SCALE GENOMIC DNA]</scope>
    <source>
        <strain evidence="2">JCM 14319</strain>
    </source>
</reference>
<dbReference type="EMBL" id="BAAANH010000006">
    <property type="protein sequence ID" value="GAA1767900.1"/>
    <property type="molecule type" value="Genomic_DNA"/>
</dbReference>
<comment type="caution">
    <text evidence="1">The sequence shown here is derived from an EMBL/GenBank/DDBJ whole genome shotgun (WGS) entry which is preliminary data.</text>
</comment>
<dbReference type="Proteomes" id="UP001500506">
    <property type="component" value="Unassembled WGS sequence"/>
</dbReference>
<name>A0ABP4X187_9MICO</name>
<proteinExistence type="predicted"/>
<evidence type="ECO:0000313" key="2">
    <source>
        <dbReference type="Proteomes" id="UP001500506"/>
    </source>
</evidence>